<dbReference type="Proteomes" id="UP000179920">
    <property type="component" value="Chromosome VIII"/>
</dbReference>
<evidence type="ECO:0000313" key="3">
    <source>
        <dbReference type="Proteomes" id="UP000179920"/>
    </source>
</evidence>
<reference evidence="3" key="1">
    <citation type="submission" date="2016-04" db="EMBL/GenBank/DDBJ databases">
        <authorList>
            <person name="Guldener U."/>
            <person name="Guldener U."/>
        </authorList>
    </citation>
    <scope>NUCLEOTIDE SEQUENCE [LARGE SCALE GENOMIC DNA]</scope>
    <source>
        <strain evidence="3">UB2112</strain>
    </source>
</reference>
<evidence type="ECO:0000256" key="1">
    <source>
        <dbReference type="SAM" id="SignalP"/>
    </source>
</evidence>
<accession>A0A1K0H8N2</accession>
<proteinExistence type="predicted"/>
<dbReference type="AlphaFoldDB" id="A0A1K0H8N2"/>
<organism evidence="2 3">
    <name type="scientific">Ustilago bromivora</name>
    <dbReference type="NCBI Taxonomy" id="307758"/>
    <lineage>
        <taxon>Eukaryota</taxon>
        <taxon>Fungi</taxon>
        <taxon>Dikarya</taxon>
        <taxon>Basidiomycota</taxon>
        <taxon>Ustilaginomycotina</taxon>
        <taxon>Ustilaginomycetes</taxon>
        <taxon>Ustilaginales</taxon>
        <taxon>Ustilaginaceae</taxon>
        <taxon>Ustilago</taxon>
    </lineage>
</organism>
<sequence>MRCTLALAECIWRGLTVCACTVSDPVLAPNFTLYDGSKLVLARAARGPYFAVRSVLVYQSETKPEDPGLATLICASTLHPTQPRWLALWRSMHVDALQTAPGLLAPTVANAVHFEAAEYSTQGKAVGVAECTPGRRHSSSSFAVLFPGVGFVYRKRYAINALRGNPSADREMIMFRGLAVLLSVLSAPAPCTSAVTQEDGMAAGFFGSVRAVSRPTRLALELELLCNRCSSEYSCTHRQGRYLLG</sequence>
<feature type="signal peptide" evidence="1">
    <location>
        <begin position="1"/>
        <end position="18"/>
    </location>
</feature>
<protein>
    <submittedName>
        <fullName evidence="2">Uncharacterized protein</fullName>
    </submittedName>
</protein>
<dbReference type="EMBL" id="LT558124">
    <property type="protein sequence ID" value="SAM82814.1"/>
    <property type="molecule type" value="Genomic_DNA"/>
</dbReference>
<feature type="chain" id="PRO_5009664667" evidence="1">
    <location>
        <begin position="19"/>
        <end position="245"/>
    </location>
</feature>
<gene>
    <name evidence="2" type="ORF">UBRO_04949</name>
</gene>
<name>A0A1K0H8N2_9BASI</name>
<keyword evidence="1" id="KW-0732">Signal</keyword>
<evidence type="ECO:0000313" key="2">
    <source>
        <dbReference type="EMBL" id="SAM82814.1"/>
    </source>
</evidence>